<dbReference type="GO" id="GO:0006281">
    <property type="term" value="P:DNA repair"/>
    <property type="evidence" value="ECO:0007669"/>
    <property type="project" value="UniProtKB-UniRule"/>
</dbReference>
<dbReference type="GO" id="GO:0004252">
    <property type="term" value="F:serine-type endopeptidase activity"/>
    <property type="evidence" value="ECO:0007669"/>
    <property type="project" value="UniProtKB-UniRule"/>
</dbReference>
<sequence length="222" mass="24883">MARKPKGITEKHQKILKFLREYQQNHQYPPSIREIGEYIGVSSTSQINYYLDQLEQHGLIERDRGISRGVRLAHPHHEIVRVPILGPIAAGLPLLVPAPGETYLTDDEAYAVEIARSMLPVSDETQLFALEVKGDSMIDAMINDGDIVVLKPAVEARNGEMVAIWLPAREEATLKYFYKERDGYLLKPANPAMQPIHIPKSEPLEIKGKVVMVVRRVASVAA</sequence>
<dbReference type="EMBL" id="AP011725">
    <property type="protein sequence ID" value="BAL55666.1"/>
    <property type="molecule type" value="Genomic_DNA"/>
</dbReference>
<keyword evidence="11 12" id="KW-0742">SOS response</keyword>
<dbReference type="Pfam" id="PF01726">
    <property type="entry name" value="LexA_DNA_bind"/>
    <property type="match status" value="1"/>
</dbReference>
<keyword evidence="9 12" id="KW-0804">Transcription</keyword>
<evidence type="ECO:0000256" key="7">
    <source>
        <dbReference type="ARBA" id="ARBA00023015"/>
    </source>
</evidence>
<dbReference type="GO" id="GO:0006508">
    <property type="term" value="P:proteolysis"/>
    <property type="evidence" value="ECO:0007669"/>
    <property type="project" value="InterPro"/>
</dbReference>
<dbReference type="PANTHER" id="PTHR33516:SF2">
    <property type="entry name" value="LEXA REPRESSOR-RELATED"/>
    <property type="match status" value="1"/>
</dbReference>
<proteinExistence type="inferred from homology"/>
<comment type="function">
    <text evidence="12">Represses a number of genes involved in the response to DNA damage (SOS response), including recA and lexA. In the presence of single-stranded DNA, RecA interacts with LexA causing an autocatalytic cleavage which disrupts the DNA-binding part of LexA, leading to derepression of the SOS regulon and eventually DNA repair.</text>
</comment>
<dbReference type="NCBIfam" id="TIGR00498">
    <property type="entry name" value="lexA"/>
    <property type="match status" value="1"/>
</dbReference>
<evidence type="ECO:0000256" key="3">
    <source>
        <dbReference type="ARBA" id="ARBA00022705"/>
    </source>
</evidence>
<reference evidence="16" key="1">
    <citation type="journal article" date="2005" name="Environ. Microbiol.">
        <title>Genetic and functional properties of uncultivated thermophilic crenarchaeotes from a subsurface gold mine as revealed by analysis of genome fragments.</title>
        <authorList>
            <person name="Nunoura T."/>
            <person name="Hirayama H."/>
            <person name="Takami H."/>
            <person name="Oida H."/>
            <person name="Nishi S."/>
            <person name="Shimamura S."/>
            <person name="Suzuki Y."/>
            <person name="Inagaki F."/>
            <person name="Takai K."/>
            <person name="Nealson K.H."/>
            <person name="Horikoshi K."/>
        </authorList>
    </citation>
    <scope>NUCLEOTIDE SEQUENCE</scope>
</reference>
<dbReference type="Pfam" id="PF00717">
    <property type="entry name" value="Peptidase_S24"/>
    <property type="match status" value="1"/>
</dbReference>
<keyword evidence="6 12" id="KW-0068">Autocatalytic cleavage</keyword>
<feature type="DNA-binding region" description="H-T-H motif" evidence="12">
    <location>
        <begin position="32"/>
        <end position="52"/>
    </location>
</feature>
<dbReference type="InterPro" id="IPR036390">
    <property type="entry name" value="WH_DNA-bd_sf"/>
</dbReference>
<dbReference type="InterPro" id="IPR039418">
    <property type="entry name" value="LexA-like"/>
</dbReference>
<dbReference type="InterPro" id="IPR036388">
    <property type="entry name" value="WH-like_DNA-bd_sf"/>
</dbReference>
<dbReference type="Gene3D" id="2.10.109.10">
    <property type="entry name" value="Umud Fragment, subunit A"/>
    <property type="match status" value="1"/>
</dbReference>
<protein>
    <recommendedName>
        <fullName evidence="12">LexA repressor</fullName>
        <ecNumber evidence="12">3.4.21.88</ecNumber>
    </recommendedName>
</protein>
<keyword evidence="10 12" id="KW-0234">DNA repair</keyword>
<evidence type="ECO:0000256" key="4">
    <source>
        <dbReference type="ARBA" id="ARBA00022763"/>
    </source>
</evidence>
<keyword evidence="2 12" id="KW-0678">Repressor</keyword>
<evidence type="ECO:0000256" key="9">
    <source>
        <dbReference type="ARBA" id="ARBA00023163"/>
    </source>
</evidence>
<dbReference type="InterPro" id="IPR006199">
    <property type="entry name" value="LexA_DNA-bd_dom"/>
</dbReference>
<dbReference type="InterPro" id="IPR050077">
    <property type="entry name" value="LexA_repressor"/>
</dbReference>
<dbReference type="GO" id="GO:0009432">
    <property type="term" value="P:SOS response"/>
    <property type="evidence" value="ECO:0007669"/>
    <property type="project" value="UniProtKB-UniRule"/>
</dbReference>
<evidence type="ECO:0000313" key="16">
    <source>
        <dbReference type="EMBL" id="BAL55666.1"/>
    </source>
</evidence>
<evidence type="ECO:0000256" key="6">
    <source>
        <dbReference type="ARBA" id="ARBA00022813"/>
    </source>
</evidence>
<keyword evidence="4 12" id="KW-0227">DNA damage</keyword>
<comment type="similarity">
    <text evidence="1 12 13">Belongs to the peptidase S24 family.</text>
</comment>
<keyword evidence="7 12" id="KW-0805">Transcription regulation</keyword>
<evidence type="ECO:0000256" key="2">
    <source>
        <dbReference type="ARBA" id="ARBA00022491"/>
    </source>
</evidence>
<dbReference type="GO" id="GO:0003677">
    <property type="term" value="F:DNA binding"/>
    <property type="evidence" value="ECO:0007669"/>
    <property type="project" value="UniProtKB-UniRule"/>
</dbReference>
<evidence type="ECO:0000256" key="13">
    <source>
        <dbReference type="RuleBase" id="RU003991"/>
    </source>
</evidence>
<evidence type="ECO:0000256" key="10">
    <source>
        <dbReference type="ARBA" id="ARBA00023204"/>
    </source>
</evidence>
<evidence type="ECO:0000256" key="12">
    <source>
        <dbReference type="HAMAP-Rule" id="MF_00015"/>
    </source>
</evidence>
<feature type="domain" description="LexA repressor DNA-binding" evidence="15">
    <location>
        <begin position="6"/>
        <end position="69"/>
    </location>
</feature>
<dbReference type="GO" id="GO:0006260">
    <property type="term" value="P:DNA replication"/>
    <property type="evidence" value="ECO:0007669"/>
    <property type="project" value="UniProtKB-UniRule"/>
</dbReference>
<evidence type="ECO:0000259" key="15">
    <source>
        <dbReference type="Pfam" id="PF01726"/>
    </source>
</evidence>
<feature type="site" description="Cleavage; by autolysis" evidence="12">
    <location>
        <begin position="90"/>
        <end position="91"/>
    </location>
</feature>
<dbReference type="InterPro" id="IPR036286">
    <property type="entry name" value="LexA/Signal_pep-like_sf"/>
</dbReference>
<dbReference type="Gene3D" id="1.10.10.10">
    <property type="entry name" value="Winged helix-like DNA-binding domain superfamily/Winged helix DNA-binding domain"/>
    <property type="match status" value="1"/>
</dbReference>
<keyword evidence="8 12" id="KW-0238">DNA-binding</keyword>
<comment type="catalytic activity">
    <reaction evidence="12">
        <text>Hydrolysis of Ala-|-Gly bond in repressor LexA.</text>
        <dbReference type="EC" id="3.4.21.88"/>
    </reaction>
</comment>
<evidence type="ECO:0000256" key="11">
    <source>
        <dbReference type="ARBA" id="ARBA00023236"/>
    </source>
</evidence>
<comment type="subunit">
    <text evidence="12">Homodimer.</text>
</comment>
<dbReference type="EC" id="3.4.21.88" evidence="12"/>
<dbReference type="PANTHER" id="PTHR33516">
    <property type="entry name" value="LEXA REPRESSOR"/>
    <property type="match status" value="1"/>
</dbReference>
<feature type="active site" description="For autocatalytic cleavage activity" evidence="12">
    <location>
        <position position="175"/>
    </location>
</feature>
<accession>H5SHN0</accession>
<gene>
    <name evidence="12" type="primary">lexA</name>
    <name evidence="16" type="ORF">HGMM_F30B08C18</name>
</gene>
<dbReference type="GO" id="GO:0045892">
    <property type="term" value="P:negative regulation of DNA-templated transcription"/>
    <property type="evidence" value="ECO:0007669"/>
    <property type="project" value="UniProtKB-UniRule"/>
</dbReference>
<name>H5SHN0_9CHLR</name>
<dbReference type="HAMAP" id="MF_00015">
    <property type="entry name" value="LexA"/>
    <property type="match status" value="1"/>
</dbReference>
<dbReference type="SUPFAM" id="SSF51306">
    <property type="entry name" value="LexA/Signal peptidase"/>
    <property type="match status" value="1"/>
</dbReference>
<reference evidence="16" key="2">
    <citation type="journal article" date="2012" name="PLoS ONE">
        <title>A Deeply Branching Thermophilic Bacterium with an Ancient Acetyl-CoA Pathway Dominates a Subsurface Ecosystem.</title>
        <authorList>
            <person name="Takami H."/>
            <person name="Noguchi H."/>
            <person name="Takaki Y."/>
            <person name="Uchiyama I."/>
            <person name="Toyoda A."/>
            <person name="Nishi S."/>
            <person name="Chee G.-J."/>
            <person name="Arai W."/>
            <person name="Nunoura T."/>
            <person name="Itoh T."/>
            <person name="Hattori M."/>
            <person name="Takai K."/>
        </authorList>
    </citation>
    <scope>NUCLEOTIDE SEQUENCE</scope>
</reference>
<evidence type="ECO:0000256" key="1">
    <source>
        <dbReference type="ARBA" id="ARBA00007484"/>
    </source>
</evidence>
<dbReference type="InterPro" id="IPR006197">
    <property type="entry name" value="Peptidase_S24_LexA"/>
</dbReference>
<evidence type="ECO:0000256" key="5">
    <source>
        <dbReference type="ARBA" id="ARBA00022801"/>
    </source>
</evidence>
<dbReference type="PRINTS" id="PR00726">
    <property type="entry name" value="LEXASERPTASE"/>
</dbReference>
<keyword evidence="3 12" id="KW-0235">DNA replication</keyword>
<feature type="domain" description="Peptidase S24/S26A/S26B/S26C" evidence="14">
    <location>
        <begin position="83"/>
        <end position="211"/>
    </location>
</feature>
<dbReference type="CDD" id="cd06529">
    <property type="entry name" value="S24_LexA-like"/>
    <property type="match status" value="1"/>
</dbReference>
<keyword evidence="5 12" id="KW-0378">Hydrolase</keyword>
<feature type="active site" description="For autocatalytic cleavage activity" evidence="12">
    <location>
        <position position="136"/>
    </location>
</feature>
<dbReference type="InterPro" id="IPR015927">
    <property type="entry name" value="Peptidase_S24_S26A/B/C"/>
</dbReference>
<dbReference type="AlphaFoldDB" id="H5SHN0"/>
<evidence type="ECO:0000259" key="14">
    <source>
        <dbReference type="Pfam" id="PF00717"/>
    </source>
</evidence>
<dbReference type="SUPFAM" id="SSF46785">
    <property type="entry name" value="Winged helix' DNA-binding domain"/>
    <property type="match status" value="1"/>
</dbReference>
<evidence type="ECO:0000256" key="8">
    <source>
        <dbReference type="ARBA" id="ARBA00023125"/>
    </source>
</evidence>
<organism evidence="16">
    <name type="scientific">uncultured Chloroflexota bacterium</name>
    <dbReference type="NCBI Taxonomy" id="166587"/>
    <lineage>
        <taxon>Bacteria</taxon>
        <taxon>Bacillati</taxon>
        <taxon>Chloroflexota</taxon>
        <taxon>environmental samples</taxon>
    </lineage>
</organism>
<dbReference type="InterPro" id="IPR006200">
    <property type="entry name" value="LexA"/>
</dbReference>